<dbReference type="Proteomes" id="UP000308600">
    <property type="component" value="Unassembled WGS sequence"/>
</dbReference>
<accession>A0ACD3B6W9</accession>
<gene>
    <name evidence="1" type="ORF">BDN72DRAFT_761725</name>
</gene>
<keyword evidence="2" id="KW-1185">Reference proteome</keyword>
<evidence type="ECO:0000313" key="2">
    <source>
        <dbReference type="Proteomes" id="UP000308600"/>
    </source>
</evidence>
<evidence type="ECO:0000313" key="1">
    <source>
        <dbReference type="EMBL" id="TFK73396.1"/>
    </source>
</evidence>
<sequence>MRTLTLSLLCLTPISLVLFFPLFFKLNYPEIIRHGWPITRCHILQSEIIPRYCCEAQCKTDCSTAPSGAQQCSSLISSIDSGFSPTACAANSSACPSGVGGACDGGYYCCSDCCQTCSSCTNSCSGTPSICSTSCIPSCTTYTCNCYCCSSTPHQSCTLSCPSCFSVQLNLTYYTTKLALESTTYTQDFKKDNTAADNFLQAHLANSTSTCFYNPKDLTQVSFDVSFTAWKWAITAVFGMLPLFVCILGFTYLSGAPQKIWGWVSGFFKWVGAGFMSWKAKRASSRAAPTTFKSESVGGSSESNNEKEPSEEAPPPYKG</sequence>
<proteinExistence type="predicted"/>
<protein>
    <submittedName>
        <fullName evidence="1">Uncharacterized protein</fullName>
    </submittedName>
</protein>
<dbReference type="EMBL" id="ML208276">
    <property type="protein sequence ID" value="TFK73396.1"/>
    <property type="molecule type" value="Genomic_DNA"/>
</dbReference>
<reference evidence="1 2" key="1">
    <citation type="journal article" date="2019" name="Nat. Ecol. Evol.">
        <title>Megaphylogeny resolves global patterns of mushroom evolution.</title>
        <authorList>
            <person name="Varga T."/>
            <person name="Krizsan K."/>
            <person name="Foldi C."/>
            <person name="Dima B."/>
            <person name="Sanchez-Garcia M."/>
            <person name="Sanchez-Ramirez S."/>
            <person name="Szollosi G.J."/>
            <person name="Szarkandi J.G."/>
            <person name="Papp V."/>
            <person name="Albert L."/>
            <person name="Andreopoulos W."/>
            <person name="Angelini C."/>
            <person name="Antonin V."/>
            <person name="Barry K.W."/>
            <person name="Bougher N.L."/>
            <person name="Buchanan P."/>
            <person name="Buyck B."/>
            <person name="Bense V."/>
            <person name="Catcheside P."/>
            <person name="Chovatia M."/>
            <person name="Cooper J."/>
            <person name="Damon W."/>
            <person name="Desjardin D."/>
            <person name="Finy P."/>
            <person name="Geml J."/>
            <person name="Haridas S."/>
            <person name="Hughes K."/>
            <person name="Justo A."/>
            <person name="Karasinski D."/>
            <person name="Kautmanova I."/>
            <person name="Kiss B."/>
            <person name="Kocsube S."/>
            <person name="Kotiranta H."/>
            <person name="LaButti K.M."/>
            <person name="Lechner B.E."/>
            <person name="Liimatainen K."/>
            <person name="Lipzen A."/>
            <person name="Lukacs Z."/>
            <person name="Mihaltcheva S."/>
            <person name="Morgado L.N."/>
            <person name="Niskanen T."/>
            <person name="Noordeloos M.E."/>
            <person name="Ohm R.A."/>
            <person name="Ortiz-Santana B."/>
            <person name="Ovrebo C."/>
            <person name="Racz N."/>
            <person name="Riley R."/>
            <person name="Savchenko A."/>
            <person name="Shiryaev A."/>
            <person name="Soop K."/>
            <person name="Spirin V."/>
            <person name="Szebenyi C."/>
            <person name="Tomsovsky M."/>
            <person name="Tulloss R.E."/>
            <person name="Uehling J."/>
            <person name="Grigoriev I.V."/>
            <person name="Vagvolgyi C."/>
            <person name="Papp T."/>
            <person name="Martin F.M."/>
            <person name="Miettinen O."/>
            <person name="Hibbett D.S."/>
            <person name="Nagy L.G."/>
        </authorList>
    </citation>
    <scope>NUCLEOTIDE SEQUENCE [LARGE SCALE GENOMIC DNA]</scope>
    <source>
        <strain evidence="1 2">NL-1719</strain>
    </source>
</reference>
<name>A0ACD3B6W9_9AGAR</name>
<organism evidence="1 2">
    <name type="scientific">Pluteus cervinus</name>
    <dbReference type="NCBI Taxonomy" id="181527"/>
    <lineage>
        <taxon>Eukaryota</taxon>
        <taxon>Fungi</taxon>
        <taxon>Dikarya</taxon>
        <taxon>Basidiomycota</taxon>
        <taxon>Agaricomycotina</taxon>
        <taxon>Agaricomycetes</taxon>
        <taxon>Agaricomycetidae</taxon>
        <taxon>Agaricales</taxon>
        <taxon>Pluteineae</taxon>
        <taxon>Pluteaceae</taxon>
        <taxon>Pluteus</taxon>
    </lineage>
</organism>